<dbReference type="InterPro" id="IPR000182">
    <property type="entry name" value="GNAT_dom"/>
</dbReference>
<evidence type="ECO:0000259" key="1">
    <source>
        <dbReference type="PROSITE" id="PS51186"/>
    </source>
</evidence>
<reference evidence="2 3" key="1">
    <citation type="submission" date="2006-02" db="EMBL/GenBank/DDBJ databases">
        <authorList>
            <person name="Waterbury J."/>
            <person name="Ferriera S."/>
            <person name="Johnson J."/>
            <person name="Kravitz S."/>
            <person name="Halpern A."/>
            <person name="Remington K."/>
            <person name="Beeson K."/>
            <person name="Tran B."/>
            <person name="Rogers Y.-H."/>
            <person name="Friedman R."/>
            <person name="Venter J.C."/>
        </authorList>
    </citation>
    <scope>NUCLEOTIDE SEQUENCE [LARGE SCALE GENOMIC DNA]</scope>
    <source>
        <strain evidence="2 3">Nb-231</strain>
    </source>
</reference>
<dbReference type="AlphaFoldDB" id="A4BMT8"/>
<protein>
    <recommendedName>
        <fullName evidence="1">N-acetyltransferase domain-containing protein</fullName>
    </recommendedName>
</protein>
<comment type="caution">
    <text evidence="2">The sequence shown here is derived from an EMBL/GenBank/DDBJ whole genome shotgun (WGS) entry which is preliminary data.</text>
</comment>
<dbReference type="Pfam" id="PF00583">
    <property type="entry name" value="Acetyltransf_1"/>
    <property type="match status" value="1"/>
</dbReference>
<dbReference type="eggNOG" id="COG0456">
    <property type="taxonomic scope" value="Bacteria"/>
</dbReference>
<keyword evidence="3" id="KW-1185">Reference proteome</keyword>
<name>A4BMT8_9GAMM</name>
<dbReference type="Proteomes" id="UP000003374">
    <property type="component" value="Unassembled WGS sequence"/>
</dbReference>
<dbReference type="STRING" id="314278.NB231_17438"/>
<accession>A4BMT8</accession>
<dbReference type="CDD" id="cd04301">
    <property type="entry name" value="NAT_SF"/>
    <property type="match status" value="1"/>
</dbReference>
<dbReference type="PANTHER" id="PTHR42791">
    <property type="entry name" value="GNAT FAMILY ACETYLTRANSFERASE"/>
    <property type="match status" value="1"/>
</dbReference>
<organism evidence="2 3">
    <name type="scientific">Nitrococcus mobilis Nb-231</name>
    <dbReference type="NCBI Taxonomy" id="314278"/>
    <lineage>
        <taxon>Bacteria</taxon>
        <taxon>Pseudomonadati</taxon>
        <taxon>Pseudomonadota</taxon>
        <taxon>Gammaproteobacteria</taxon>
        <taxon>Chromatiales</taxon>
        <taxon>Ectothiorhodospiraceae</taxon>
        <taxon>Nitrococcus</taxon>
    </lineage>
</organism>
<dbReference type="SUPFAM" id="SSF55729">
    <property type="entry name" value="Acyl-CoA N-acyltransferases (Nat)"/>
    <property type="match status" value="1"/>
</dbReference>
<dbReference type="EMBL" id="AAOF01000001">
    <property type="protein sequence ID" value="EAR23626.1"/>
    <property type="molecule type" value="Genomic_DNA"/>
</dbReference>
<gene>
    <name evidence="2" type="ORF">NB231_17438</name>
</gene>
<dbReference type="GO" id="GO:0016747">
    <property type="term" value="F:acyltransferase activity, transferring groups other than amino-acyl groups"/>
    <property type="evidence" value="ECO:0007669"/>
    <property type="project" value="InterPro"/>
</dbReference>
<proteinExistence type="predicted"/>
<dbReference type="RefSeq" id="WP_005005167.1">
    <property type="nucleotide sequence ID" value="NZ_CH672427.1"/>
</dbReference>
<dbReference type="PANTHER" id="PTHR42791:SF1">
    <property type="entry name" value="N-ACETYLTRANSFERASE DOMAIN-CONTAINING PROTEIN"/>
    <property type="match status" value="1"/>
</dbReference>
<dbReference type="InterPro" id="IPR016181">
    <property type="entry name" value="Acyl_CoA_acyltransferase"/>
</dbReference>
<dbReference type="PROSITE" id="PS51186">
    <property type="entry name" value="GNAT"/>
    <property type="match status" value="1"/>
</dbReference>
<evidence type="ECO:0000313" key="2">
    <source>
        <dbReference type="EMBL" id="EAR23626.1"/>
    </source>
</evidence>
<dbReference type="InterPro" id="IPR052523">
    <property type="entry name" value="Trichothecene_AcTrans"/>
</dbReference>
<dbReference type="HOGENOM" id="CLU_060131_7_2_6"/>
<sequence length="218" mass="24002">MKGTNRVSTPRIDIRPLSKGDLVMAAGICAQAMSDNPIHLQVFRGAQARRQRRLKRFFTGLLPYILRKDGLLGAYADGTLIGVLGRLPPGRCKPTWRDLLSLLPALLTSNSPAGTLRTVIWLNTWLRHDPPTPHWHLGPLAVDPGWQNQGVGTQLMEYACTEAAGTCLYLETDKLANVRFYQGFGFCVLATPSILVTPSWLMVRTALCPTLCGHKVAD</sequence>
<feature type="domain" description="N-acetyltransferase" evidence="1">
    <location>
        <begin position="12"/>
        <end position="207"/>
    </location>
</feature>
<dbReference type="Gene3D" id="3.40.630.30">
    <property type="match status" value="1"/>
</dbReference>
<evidence type="ECO:0000313" key="3">
    <source>
        <dbReference type="Proteomes" id="UP000003374"/>
    </source>
</evidence>